<dbReference type="Pfam" id="PF00528">
    <property type="entry name" value="BPD_transp_1"/>
    <property type="match status" value="1"/>
</dbReference>
<feature type="transmembrane region" description="Helical" evidence="8">
    <location>
        <begin position="233"/>
        <end position="257"/>
    </location>
</feature>
<dbReference type="Proteomes" id="UP000216478">
    <property type="component" value="Unassembled WGS sequence"/>
</dbReference>
<dbReference type="EMBL" id="NNRL01000167">
    <property type="protein sequence ID" value="OYR08325.1"/>
    <property type="molecule type" value="Genomic_DNA"/>
</dbReference>
<evidence type="ECO:0000259" key="9">
    <source>
        <dbReference type="PROSITE" id="PS50928"/>
    </source>
</evidence>
<keyword evidence="11" id="KW-1185">Reference proteome</keyword>
<dbReference type="OrthoDB" id="9815533at2"/>
<name>A0A256F0F7_9HYPH</name>
<comment type="subcellular location">
    <subcellularLocation>
        <location evidence="1 8">Cell membrane</location>
        <topology evidence="1 8">Multi-pass membrane protein</topology>
    </subcellularLocation>
</comment>
<keyword evidence="4" id="KW-1003">Cell membrane</keyword>
<feature type="transmembrane region" description="Helical" evidence="8">
    <location>
        <begin position="99"/>
        <end position="123"/>
    </location>
</feature>
<keyword evidence="6 8" id="KW-1133">Transmembrane helix</keyword>
<keyword evidence="7 8" id="KW-0472">Membrane</keyword>
<dbReference type="SUPFAM" id="SSF161098">
    <property type="entry name" value="MetI-like"/>
    <property type="match status" value="1"/>
</dbReference>
<dbReference type="PANTHER" id="PTHR43848:SF2">
    <property type="entry name" value="PUTRESCINE TRANSPORT SYSTEM PERMEASE PROTEIN POTI"/>
    <property type="match status" value="1"/>
</dbReference>
<accession>A0A256F0F7</accession>
<dbReference type="AlphaFoldDB" id="A0A256F0F7"/>
<dbReference type="RefSeq" id="WP_094542397.1">
    <property type="nucleotide sequence ID" value="NZ_JBHEER010000010.1"/>
</dbReference>
<evidence type="ECO:0000256" key="3">
    <source>
        <dbReference type="ARBA" id="ARBA00022448"/>
    </source>
</evidence>
<dbReference type="Gene3D" id="1.10.3720.10">
    <property type="entry name" value="MetI-like"/>
    <property type="match status" value="1"/>
</dbReference>
<evidence type="ECO:0000256" key="5">
    <source>
        <dbReference type="ARBA" id="ARBA00022692"/>
    </source>
</evidence>
<feature type="domain" description="ABC transmembrane type-1" evidence="9">
    <location>
        <begin position="61"/>
        <end position="249"/>
    </location>
</feature>
<organism evidence="10 11">
    <name type="scientific">Brucella grignonensis</name>
    <dbReference type="NCBI Taxonomy" id="94627"/>
    <lineage>
        <taxon>Bacteria</taxon>
        <taxon>Pseudomonadati</taxon>
        <taxon>Pseudomonadota</taxon>
        <taxon>Alphaproteobacteria</taxon>
        <taxon>Hyphomicrobiales</taxon>
        <taxon>Brucellaceae</taxon>
        <taxon>Brucella/Ochrobactrum group</taxon>
        <taxon>Brucella</taxon>
    </lineage>
</organism>
<keyword evidence="3 8" id="KW-0813">Transport</keyword>
<feature type="transmembrane region" description="Helical" evidence="8">
    <location>
        <begin position="129"/>
        <end position="153"/>
    </location>
</feature>
<comment type="similarity">
    <text evidence="2">Belongs to the binding-protein-dependent transport system permease family. CysTW subfamily.</text>
</comment>
<evidence type="ECO:0000313" key="10">
    <source>
        <dbReference type="EMBL" id="OYR08325.1"/>
    </source>
</evidence>
<evidence type="ECO:0000256" key="6">
    <source>
        <dbReference type="ARBA" id="ARBA00022989"/>
    </source>
</evidence>
<feature type="transmembrane region" description="Helical" evidence="8">
    <location>
        <begin position="12"/>
        <end position="30"/>
    </location>
</feature>
<gene>
    <name evidence="10" type="ORF">CEV33_3353</name>
</gene>
<dbReference type="GO" id="GO:0005886">
    <property type="term" value="C:plasma membrane"/>
    <property type="evidence" value="ECO:0007669"/>
    <property type="project" value="UniProtKB-SubCell"/>
</dbReference>
<evidence type="ECO:0000256" key="7">
    <source>
        <dbReference type="ARBA" id="ARBA00023136"/>
    </source>
</evidence>
<dbReference type="InterPro" id="IPR035906">
    <property type="entry name" value="MetI-like_sf"/>
</dbReference>
<evidence type="ECO:0000256" key="8">
    <source>
        <dbReference type="RuleBase" id="RU363032"/>
    </source>
</evidence>
<feature type="transmembrane region" description="Helical" evidence="8">
    <location>
        <begin position="174"/>
        <end position="198"/>
    </location>
</feature>
<dbReference type="GO" id="GO:0055085">
    <property type="term" value="P:transmembrane transport"/>
    <property type="evidence" value="ECO:0007669"/>
    <property type="project" value="InterPro"/>
</dbReference>
<reference evidence="10 11" key="1">
    <citation type="submission" date="2017-07" db="EMBL/GenBank/DDBJ databases">
        <title>Phylogenetic study on the rhizospheric bacterium Ochrobactrum sp. A44.</title>
        <authorList>
            <person name="Krzyzanowska D.M."/>
            <person name="Ossowicki A."/>
            <person name="Rajewska M."/>
            <person name="Maciag T."/>
            <person name="Kaczynski Z."/>
            <person name="Czerwicka M."/>
            <person name="Jafra S."/>
        </authorList>
    </citation>
    <scope>NUCLEOTIDE SEQUENCE [LARGE SCALE GENOMIC DNA]</scope>
    <source>
        <strain evidence="10 11">OgA9a</strain>
    </source>
</reference>
<dbReference type="InterPro" id="IPR051789">
    <property type="entry name" value="Bact_Polyamine_Transport"/>
</dbReference>
<evidence type="ECO:0000313" key="11">
    <source>
        <dbReference type="Proteomes" id="UP000216478"/>
    </source>
</evidence>
<dbReference type="CDD" id="cd06261">
    <property type="entry name" value="TM_PBP2"/>
    <property type="match status" value="1"/>
</dbReference>
<dbReference type="PROSITE" id="PS50928">
    <property type="entry name" value="ABC_TM1"/>
    <property type="match status" value="1"/>
</dbReference>
<comment type="caution">
    <text evidence="10">The sequence shown here is derived from an EMBL/GenBank/DDBJ whole genome shotgun (WGS) entry which is preliminary data.</text>
</comment>
<proteinExistence type="inferred from homology"/>
<keyword evidence="5 8" id="KW-0812">Transmembrane</keyword>
<evidence type="ECO:0000256" key="2">
    <source>
        <dbReference type="ARBA" id="ARBA00007069"/>
    </source>
</evidence>
<sequence>MTTSFWLRLYTIAVYLFMFLPIVVVVLLAFNANQFGTFPMEGLSLRWFIRLWENDAIMRAFRVSLLLASLTAIISTTLGVLAALSLVRYRFRGKEGITTLLIAPILVPEVVLAVALLLFLRWLDLPKSFPLLLLGHVVFTLPFVLLVVQARLASIKRDYEEAAMSLGAGPIQTFFVITLPLLMPAVFAGLLFAFTISFDDVTGTLFWKPGGIETVPTQIFAMLRNSISPEINALGTVMIVVTVTLPVVALAFARWLVMRRS</sequence>
<feature type="transmembrane region" description="Helical" evidence="8">
    <location>
        <begin position="65"/>
        <end position="87"/>
    </location>
</feature>
<evidence type="ECO:0000256" key="1">
    <source>
        <dbReference type="ARBA" id="ARBA00004651"/>
    </source>
</evidence>
<dbReference type="PANTHER" id="PTHR43848">
    <property type="entry name" value="PUTRESCINE TRANSPORT SYSTEM PERMEASE PROTEIN POTI"/>
    <property type="match status" value="1"/>
</dbReference>
<dbReference type="InterPro" id="IPR000515">
    <property type="entry name" value="MetI-like"/>
</dbReference>
<protein>
    <submittedName>
        <fullName evidence="10">Binding-protein-dependent transport system inner membrane component family protein</fullName>
    </submittedName>
</protein>
<evidence type="ECO:0000256" key="4">
    <source>
        <dbReference type="ARBA" id="ARBA00022475"/>
    </source>
</evidence>